<evidence type="ECO:0008006" key="3">
    <source>
        <dbReference type="Google" id="ProtNLM"/>
    </source>
</evidence>
<protein>
    <recommendedName>
        <fullName evidence="3">Restriction endonuclease</fullName>
    </recommendedName>
</protein>
<dbReference type="Proteomes" id="UP001228905">
    <property type="component" value="Unassembled WGS sequence"/>
</dbReference>
<gene>
    <name evidence="1" type="ORF">QO010_003367</name>
</gene>
<evidence type="ECO:0000313" key="2">
    <source>
        <dbReference type="Proteomes" id="UP001228905"/>
    </source>
</evidence>
<evidence type="ECO:0000313" key="1">
    <source>
        <dbReference type="EMBL" id="MDQ0465578.1"/>
    </source>
</evidence>
<dbReference type="RefSeq" id="WP_307351021.1">
    <property type="nucleotide sequence ID" value="NZ_JAUSVS010000007.1"/>
</dbReference>
<accession>A0ABU0IU92</accession>
<sequence length="231" mass="26190">MDSSEQLVEAYLKHLDIGEVVYEPDGNVPPDFLVDGRIAVEVRRLNQTFERADAAEGLETGQATIIGFLKGMLPKYGAPLEGRGWWVSVYFWRPFDWKRIKREIRAALAALQKEPPLDEAAFKFGNFEMDVRRAGIPTEHYFMLGALADRDAGGFVGAEIIRNLNLCVSEKARKVAPHRARYPEWWLVLPDHIGADLNAEERSQLSPHVSTEGWDKVILLHPNDHTRGLEM</sequence>
<dbReference type="EMBL" id="JAUSVS010000007">
    <property type="protein sequence ID" value="MDQ0465578.1"/>
    <property type="molecule type" value="Genomic_DNA"/>
</dbReference>
<proteinExistence type="predicted"/>
<comment type="caution">
    <text evidence="1">The sequence shown here is derived from an EMBL/GenBank/DDBJ whole genome shotgun (WGS) entry which is preliminary data.</text>
</comment>
<keyword evidence="2" id="KW-1185">Reference proteome</keyword>
<name>A0ABU0IU92_9CAUL</name>
<reference evidence="1 2" key="1">
    <citation type="submission" date="2023-07" db="EMBL/GenBank/DDBJ databases">
        <title>Genomic Encyclopedia of Type Strains, Phase IV (KMG-IV): sequencing the most valuable type-strain genomes for metagenomic binning, comparative biology and taxonomic classification.</title>
        <authorList>
            <person name="Goeker M."/>
        </authorList>
    </citation>
    <scope>NUCLEOTIDE SEQUENCE [LARGE SCALE GENOMIC DNA]</scope>
    <source>
        <strain evidence="1 2">DSM 18695</strain>
    </source>
</reference>
<organism evidence="1 2">
    <name type="scientific">Caulobacter ginsengisoli</name>
    <dbReference type="NCBI Taxonomy" id="400775"/>
    <lineage>
        <taxon>Bacteria</taxon>
        <taxon>Pseudomonadati</taxon>
        <taxon>Pseudomonadota</taxon>
        <taxon>Alphaproteobacteria</taxon>
        <taxon>Caulobacterales</taxon>
        <taxon>Caulobacteraceae</taxon>
        <taxon>Caulobacter</taxon>
    </lineage>
</organism>